<keyword evidence="2" id="KW-0378">Hydrolase</keyword>
<reference evidence="2 3" key="1">
    <citation type="submission" date="2020-10" db="EMBL/GenBank/DDBJ databases">
        <authorList>
            <person name="Peeters C."/>
        </authorList>
    </citation>
    <scope>NUCLEOTIDE SEQUENCE [LARGE SCALE GENOMIC DNA]</scope>
    <source>
        <strain evidence="2 3">LMG 27952</strain>
    </source>
</reference>
<dbReference type="InterPro" id="IPR000086">
    <property type="entry name" value="NUDIX_hydrolase_dom"/>
</dbReference>
<feature type="domain" description="Nudix hydrolase" evidence="1">
    <location>
        <begin position="5"/>
        <end position="150"/>
    </location>
</feature>
<accession>A0ABM8NF99</accession>
<dbReference type="PANTHER" id="PTHR43736">
    <property type="entry name" value="ADP-RIBOSE PYROPHOSPHATASE"/>
    <property type="match status" value="1"/>
</dbReference>
<dbReference type="Gene3D" id="3.90.79.10">
    <property type="entry name" value="Nucleoside Triphosphate Pyrophosphohydrolase"/>
    <property type="match status" value="1"/>
</dbReference>
<evidence type="ECO:0000313" key="2">
    <source>
        <dbReference type="EMBL" id="CAD6522174.1"/>
    </source>
</evidence>
<keyword evidence="3" id="KW-1185">Reference proteome</keyword>
<dbReference type="InterPro" id="IPR015797">
    <property type="entry name" value="NUDIX_hydrolase-like_dom_sf"/>
</dbReference>
<dbReference type="SUPFAM" id="SSF55811">
    <property type="entry name" value="Nudix"/>
    <property type="match status" value="1"/>
</dbReference>
<proteinExistence type="predicted"/>
<dbReference type="NCBIfam" id="NF006961">
    <property type="entry name" value="PRK09438.1"/>
    <property type="match status" value="1"/>
</dbReference>
<protein>
    <submittedName>
        <fullName evidence="2">Dihydroneopterin triphosphate diphosphatase</fullName>
        <ecNumber evidence="2">3.6.1.67</ecNumber>
    </submittedName>
</protein>
<dbReference type="EMBL" id="CAJHCQ010000003">
    <property type="protein sequence ID" value="CAD6522174.1"/>
    <property type="molecule type" value="Genomic_DNA"/>
</dbReference>
<dbReference type="GO" id="GO:0019177">
    <property type="term" value="F:dihydroneopterin triphosphate pyrophosphohydrolase activity"/>
    <property type="evidence" value="ECO:0007669"/>
    <property type="project" value="UniProtKB-EC"/>
</dbReference>
<dbReference type="PANTHER" id="PTHR43736:SF1">
    <property type="entry name" value="DIHYDRONEOPTERIN TRIPHOSPHATE DIPHOSPHATASE"/>
    <property type="match status" value="1"/>
</dbReference>
<dbReference type="Proteomes" id="UP000656319">
    <property type="component" value="Unassembled WGS sequence"/>
</dbReference>
<dbReference type="PROSITE" id="PS51462">
    <property type="entry name" value="NUDIX"/>
    <property type="match status" value="1"/>
</dbReference>
<evidence type="ECO:0000259" key="1">
    <source>
        <dbReference type="PROSITE" id="PS51462"/>
    </source>
</evidence>
<sequence>MQKPPKIPESVLVVIHTPQLEVLIIERADRPGFWQSVTGSKDRHDEPFAETAMREVGEETGIAVGAVGVPPSALLDWHHEIEYEIYPVWRHRYAPGVTRNTEHWFSLEVPTGTVVTLAPREHTAYVWLPYEQAAAKCFSWSNREAILQLPERLREGREGREGSEGRG</sequence>
<dbReference type="CDD" id="cd04664">
    <property type="entry name" value="NUDIX_DHNTPase_like"/>
    <property type="match status" value="1"/>
</dbReference>
<dbReference type="InterPro" id="IPR003564">
    <property type="entry name" value="DHNTPase"/>
</dbReference>
<gene>
    <name evidence="2" type="primary">nudB</name>
    <name evidence="2" type="ORF">LMG27952_01440</name>
</gene>
<comment type="caution">
    <text evidence="2">The sequence shown here is derived from an EMBL/GenBank/DDBJ whole genome shotgun (WGS) entry which is preliminary data.</text>
</comment>
<name>A0ABM8NF99_9BURK</name>
<dbReference type="EC" id="3.6.1.67" evidence="2"/>
<dbReference type="PRINTS" id="PR01404">
    <property type="entry name" value="NPPPHYDRLASE"/>
</dbReference>
<dbReference type="RefSeq" id="WP_201695236.1">
    <property type="nucleotide sequence ID" value="NZ_CAJHCQ010000003.1"/>
</dbReference>
<organism evidence="2 3">
    <name type="scientific">Paraburkholderia hiiakae</name>
    <dbReference type="NCBI Taxonomy" id="1081782"/>
    <lineage>
        <taxon>Bacteria</taxon>
        <taxon>Pseudomonadati</taxon>
        <taxon>Pseudomonadota</taxon>
        <taxon>Betaproteobacteria</taxon>
        <taxon>Burkholderiales</taxon>
        <taxon>Burkholderiaceae</taxon>
        <taxon>Paraburkholderia</taxon>
    </lineage>
</organism>
<dbReference type="Pfam" id="PF00293">
    <property type="entry name" value="NUDIX"/>
    <property type="match status" value="1"/>
</dbReference>
<evidence type="ECO:0000313" key="3">
    <source>
        <dbReference type="Proteomes" id="UP000656319"/>
    </source>
</evidence>